<proteinExistence type="inferred from homology"/>
<dbReference type="STRING" id="571438.SAMN05192586_102140"/>
<dbReference type="PANTHER" id="PTHR36306:SF1">
    <property type="entry name" value="ALPHA-AMYLASE-RELATED"/>
    <property type="match status" value="1"/>
</dbReference>
<name>A0A1G7J056_9BACT</name>
<feature type="domain" description="Glycoside hydrolase family 57 N-terminal" evidence="4">
    <location>
        <begin position="6"/>
        <end position="292"/>
    </location>
</feature>
<feature type="region of interest" description="Disordered" evidence="3">
    <location>
        <begin position="401"/>
        <end position="444"/>
    </location>
</feature>
<feature type="compositionally biased region" description="Basic residues" evidence="3">
    <location>
        <begin position="421"/>
        <end position="433"/>
    </location>
</feature>
<sequence length="444" mass="49764">MPALCLCFEVHEPYQLRRYTVFDMGQNSLYEDDDRNCETLLRAARLCYLPANELMLRLIRRHKGAFCLALSISGTALDLFEQYAPEVLDSFKALAATGCVEFLGETSAHSLAFLYSRQEFERQVRAQAARLQSLFGAKPVSFKHTECIYNNDLAAALPRLGFKTVLAEGADHLLGWRSPNCLYRPAGAPRMRLLLRNAGLSADMGRRFGDRSWNDWPLTADKFATWCRGLADTAQVVTLCNDYHLLGLRFSKDTGVFDFMEALPKAILADSNFRWSTPAAASAALQPVGEVDAPQFLSWEEEGRDLTSWLGNDMQKDAIHALYSLTPRVRRCADADLTRDFERLQTADHFACMSTKWFAHPATDRPNPFASPYDAYITYMNVLADFEMRLDAADRARAAKTRAARRAAAADAPPAVPETGKRRRKETRTRIAKPRAASAAPEQA</sequence>
<dbReference type="InterPro" id="IPR052046">
    <property type="entry name" value="GH57_Enzymes"/>
</dbReference>
<evidence type="ECO:0000313" key="6">
    <source>
        <dbReference type="Proteomes" id="UP000199355"/>
    </source>
</evidence>
<protein>
    <submittedName>
        <fullName evidence="5">Alpha-amylase</fullName>
    </submittedName>
</protein>
<dbReference type="Gene3D" id="3.20.110.20">
    <property type="match status" value="1"/>
</dbReference>
<dbReference type="InterPro" id="IPR004300">
    <property type="entry name" value="Glyco_hydro_57_N"/>
</dbReference>
<keyword evidence="2" id="KW-0119">Carbohydrate metabolism</keyword>
<dbReference type="OrthoDB" id="138256at2"/>
<accession>A0A1G7J056</accession>
<organism evidence="5 6">
    <name type="scientific">Desulfovibrio legallii</name>
    <dbReference type="NCBI Taxonomy" id="571438"/>
    <lineage>
        <taxon>Bacteria</taxon>
        <taxon>Pseudomonadati</taxon>
        <taxon>Thermodesulfobacteriota</taxon>
        <taxon>Desulfovibrionia</taxon>
        <taxon>Desulfovibrionales</taxon>
        <taxon>Desulfovibrionaceae</taxon>
        <taxon>Desulfovibrio</taxon>
    </lineage>
</organism>
<dbReference type="GO" id="GO:0003824">
    <property type="term" value="F:catalytic activity"/>
    <property type="evidence" value="ECO:0007669"/>
    <property type="project" value="InterPro"/>
</dbReference>
<dbReference type="Pfam" id="PF03065">
    <property type="entry name" value="Glyco_hydro_57"/>
    <property type="match status" value="1"/>
</dbReference>
<dbReference type="CDD" id="cd10795">
    <property type="entry name" value="GH57N_MJA1_like"/>
    <property type="match status" value="1"/>
</dbReference>
<evidence type="ECO:0000256" key="2">
    <source>
        <dbReference type="ARBA" id="ARBA00023277"/>
    </source>
</evidence>
<evidence type="ECO:0000259" key="4">
    <source>
        <dbReference type="Pfam" id="PF03065"/>
    </source>
</evidence>
<gene>
    <name evidence="5" type="ORF">SAMN05192586_102140</name>
</gene>
<dbReference type="EMBL" id="FNBX01000002">
    <property type="protein sequence ID" value="SDF18258.1"/>
    <property type="molecule type" value="Genomic_DNA"/>
</dbReference>
<dbReference type="RefSeq" id="WP_092152682.1">
    <property type="nucleotide sequence ID" value="NZ_FNBX01000002.1"/>
</dbReference>
<evidence type="ECO:0000313" key="5">
    <source>
        <dbReference type="EMBL" id="SDF18258.1"/>
    </source>
</evidence>
<comment type="similarity">
    <text evidence="1">Belongs to the glycosyl hydrolase 57 family.</text>
</comment>
<dbReference type="GO" id="GO:0005975">
    <property type="term" value="P:carbohydrate metabolic process"/>
    <property type="evidence" value="ECO:0007669"/>
    <property type="project" value="InterPro"/>
</dbReference>
<dbReference type="InterPro" id="IPR011330">
    <property type="entry name" value="Glyco_hydro/deAcase_b/a-brl"/>
</dbReference>
<dbReference type="AlphaFoldDB" id="A0A1G7J056"/>
<dbReference type="SUPFAM" id="SSF88713">
    <property type="entry name" value="Glycoside hydrolase/deacetylase"/>
    <property type="match status" value="1"/>
</dbReference>
<evidence type="ECO:0000256" key="3">
    <source>
        <dbReference type="SAM" id="MobiDB-lite"/>
    </source>
</evidence>
<reference evidence="6" key="1">
    <citation type="submission" date="2016-10" db="EMBL/GenBank/DDBJ databases">
        <authorList>
            <person name="Varghese N."/>
            <person name="Submissions S."/>
        </authorList>
    </citation>
    <scope>NUCLEOTIDE SEQUENCE [LARGE SCALE GENOMIC DNA]</scope>
    <source>
        <strain evidence="6">KHC7</strain>
    </source>
</reference>
<dbReference type="Proteomes" id="UP000199355">
    <property type="component" value="Unassembled WGS sequence"/>
</dbReference>
<dbReference type="PANTHER" id="PTHR36306">
    <property type="entry name" value="ALPHA-AMYLASE-RELATED-RELATED"/>
    <property type="match status" value="1"/>
</dbReference>
<keyword evidence="6" id="KW-1185">Reference proteome</keyword>
<evidence type="ECO:0000256" key="1">
    <source>
        <dbReference type="ARBA" id="ARBA00006821"/>
    </source>
</evidence>